<dbReference type="AlphaFoldDB" id="A0A318NZK6"/>
<dbReference type="InterPro" id="IPR018727">
    <property type="entry name" value="DUF2267"/>
</dbReference>
<dbReference type="EMBL" id="PYBV01000025">
    <property type="protein sequence ID" value="PYC67919.1"/>
    <property type="molecule type" value="Genomic_DNA"/>
</dbReference>
<reference evidence="2 3" key="1">
    <citation type="submission" date="2018-03" db="EMBL/GenBank/DDBJ databases">
        <title>Bioinformatic expansion and discovery of thiopeptide antibiotics.</title>
        <authorList>
            <person name="Schwalen C.J."/>
            <person name="Hudson G.A."/>
            <person name="Mitchell D.A."/>
        </authorList>
    </citation>
    <scope>NUCLEOTIDE SEQUENCE [LARGE SCALE GENOMIC DNA]</scope>
    <source>
        <strain evidence="2 3">NRRL 8041</strain>
    </source>
</reference>
<name>A0A318NZK6_9ACTN</name>
<dbReference type="InterPro" id="IPR038282">
    <property type="entry name" value="DUF2267_sf"/>
</dbReference>
<dbReference type="Gene3D" id="1.10.490.110">
    <property type="entry name" value="Uncharacterized conserved protein DUF2267"/>
    <property type="match status" value="1"/>
</dbReference>
<feature type="compositionally biased region" description="Basic and acidic residues" evidence="1">
    <location>
        <begin position="74"/>
        <end position="83"/>
    </location>
</feature>
<comment type="caution">
    <text evidence="2">The sequence shown here is derived from an EMBL/GenBank/DDBJ whole genome shotgun (WGS) entry which is preliminary data.</text>
</comment>
<dbReference type="Proteomes" id="UP000248333">
    <property type="component" value="Unassembled WGS sequence"/>
</dbReference>
<dbReference type="OrthoDB" id="952780at2"/>
<gene>
    <name evidence="2" type="ORF">C7C45_20030</name>
</gene>
<dbReference type="Pfam" id="PF10025">
    <property type="entry name" value="DUF2267"/>
    <property type="match status" value="1"/>
</dbReference>
<protein>
    <recommendedName>
        <fullName evidence="4">DUF2267 domain-containing protein</fullName>
    </recommendedName>
</protein>
<keyword evidence="3" id="KW-1185">Reference proteome</keyword>
<feature type="region of interest" description="Disordered" evidence="1">
    <location>
        <begin position="41"/>
        <end position="83"/>
    </location>
</feature>
<sequence>MNATRGPQRTSVATGGLPARRDLAQQAARVACPVHGGLWCPARRRRESPGPRATPFVARERGNSARSSAGRPDGMSRRPKERSMEYEQMIATVRQRAGLGENEAVRSVQAVLSVLGERLAGQEADHLAAQLPERLNGSVTRNPEGRRWDVGEFLKNVGDREQVANADQVRQHAQAVLRTVAEALDDDERHDLLAQLPGGITDLFGVPTPRG</sequence>
<evidence type="ECO:0008006" key="4">
    <source>
        <dbReference type="Google" id="ProtNLM"/>
    </source>
</evidence>
<organism evidence="2 3">
    <name type="scientific">Micromonospora arborensis</name>
    <dbReference type="NCBI Taxonomy" id="2116518"/>
    <lineage>
        <taxon>Bacteria</taxon>
        <taxon>Bacillati</taxon>
        <taxon>Actinomycetota</taxon>
        <taxon>Actinomycetes</taxon>
        <taxon>Micromonosporales</taxon>
        <taxon>Micromonosporaceae</taxon>
        <taxon>Micromonospora</taxon>
    </lineage>
</organism>
<evidence type="ECO:0000313" key="3">
    <source>
        <dbReference type="Proteomes" id="UP000248333"/>
    </source>
</evidence>
<accession>A0A318NZK6</accession>
<evidence type="ECO:0000313" key="2">
    <source>
        <dbReference type="EMBL" id="PYC67919.1"/>
    </source>
</evidence>
<proteinExistence type="predicted"/>
<evidence type="ECO:0000256" key="1">
    <source>
        <dbReference type="SAM" id="MobiDB-lite"/>
    </source>
</evidence>